<evidence type="ECO:0000259" key="4">
    <source>
        <dbReference type="Pfam" id="PF00205"/>
    </source>
</evidence>
<evidence type="ECO:0000256" key="3">
    <source>
        <dbReference type="RuleBase" id="RU362132"/>
    </source>
</evidence>
<evidence type="ECO:0000256" key="2">
    <source>
        <dbReference type="ARBA" id="ARBA00023052"/>
    </source>
</evidence>
<accession>A0ABM9CD87</accession>
<dbReference type="InterPro" id="IPR011766">
    <property type="entry name" value="TPP_enzyme_TPP-bd"/>
</dbReference>
<dbReference type="InterPro" id="IPR029035">
    <property type="entry name" value="DHS-like_NAD/FAD-binding_dom"/>
</dbReference>
<feature type="domain" description="Thiamine pyrophosphate enzyme central" evidence="4">
    <location>
        <begin position="216"/>
        <end position="350"/>
    </location>
</feature>
<dbReference type="Gene3D" id="3.40.50.1220">
    <property type="entry name" value="TPP-binding domain"/>
    <property type="match status" value="1"/>
</dbReference>
<keyword evidence="7" id="KW-0808">Transferase</keyword>
<comment type="similarity">
    <text evidence="1 3">Belongs to the TPP enzyme family.</text>
</comment>
<dbReference type="SUPFAM" id="SSF52467">
    <property type="entry name" value="DHS-like NAD/FAD-binding domain"/>
    <property type="match status" value="1"/>
</dbReference>
<organism evidence="7 8">
    <name type="scientific">Paenibacillus allorhizoplanae</name>
    <dbReference type="NCBI Taxonomy" id="2905648"/>
    <lineage>
        <taxon>Bacteria</taxon>
        <taxon>Bacillati</taxon>
        <taxon>Bacillota</taxon>
        <taxon>Bacilli</taxon>
        <taxon>Bacillales</taxon>
        <taxon>Paenibacillaceae</taxon>
        <taxon>Paenibacillus</taxon>
    </lineage>
</organism>
<keyword evidence="8" id="KW-1185">Reference proteome</keyword>
<name>A0ABM9CD87_9BACL</name>
<dbReference type="SUPFAM" id="SSF52518">
    <property type="entry name" value="Thiamin diphosphate-binding fold (THDP-binding)"/>
    <property type="match status" value="2"/>
</dbReference>
<proteinExistence type="inferred from homology"/>
<dbReference type="Pfam" id="PF02775">
    <property type="entry name" value="TPP_enzyme_C"/>
    <property type="match status" value="1"/>
</dbReference>
<dbReference type="InterPro" id="IPR029061">
    <property type="entry name" value="THDP-binding"/>
</dbReference>
<dbReference type="InterPro" id="IPR012001">
    <property type="entry name" value="Thiamin_PyroP_enz_TPP-bd_dom"/>
</dbReference>
<dbReference type="EMBL" id="CAKMMW010000008">
    <property type="protein sequence ID" value="CAH1208473.1"/>
    <property type="molecule type" value="Genomic_DNA"/>
</dbReference>
<sequence length="604" mass="67305">MNLVEHNKDEEKYMKLSDYVIDFVAEEGVSHVFEFIGGAIAHLLDSVYLRDDIHCISVRHEQAAAFAAEAYARLNGKLGVAMATSGPGALNLVTGIGSCYFDSVPCLFITGQVNTYEYKFDRPVRQIGFQETDIVSVVKSLTKYAELVTDPLMIKYHLEKAVFLAQNGRPGPVLIDIPMNLQRENINPEMLLSFYNTAEHKELLSEFKKSVTDEELNEILQLIADAERPVILAGGGVRIANAAEELQHLVKLTGIPVVSSLMGLDVIPHTNEKFVGLIGSYGNRYSNLVLANSDLILILGSRLDSRQTGTRPDTFGRAAKKIHVDADFNELNAKIKVDLAIQTDVKSFLISLNDKLKEYQKPTYLNWNETIRKLKVKFPTRCYESPQENIDPNLFMELLSSNSSEGDVICLDVGQHQMWASQSFKLKNNQRLLNSGGMGAMGFALPAAIGASLVDENRVIVIAGDGGIQVNIQEFDTIAKHNLPIKIFVMDNNCLGMVRQFQDLYFDGRKQSTVYSSPNLLAIARAYNIPSFHIATMDEAESMIEEAFGIEGPTFITVALEQNTTVNPKLVVNRPIEDMSPHLERNELRELMLIDLVEEMEVPK</sequence>
<dbReference type="PANTHER" id="PTHR18968:SF142">
    <property type="entry name" value="ACETOLACTATE SYNTHASE"/>
    <property type="match status" value="1"/>
</dbReference>
<comment type="caution">
    <text evidence="7">The sequence shown here is derived from an EMBL/GenBank/DDBJ whole genome shotgun (WGS) entry which is preliminary data.</text>
</comment>
<evidence type="ECO:0000259" key="5">
    <source>
        <dbReference type="Pfam" id="PF02775"/>
    </source>
</evidence>
<dbReference type="EC" id="2.2.1.6" evidence="7"/>
<keyword evidence="2 3" id="KW-0786">Thiamine pyrophosphate</keyword>
<evidence type="ECO:0000313" key="7">
    <source>
        <dbReference type="EMBL" id="CAH1208473.1"/>
    </source>
</evidence>
<feature type="domain" description="Thiamine pyrophosphate enzyme TPP-binding" evidence="5">
    <location>
        <begin position="412"/>
        <end position="558"/>
    </location>
</feature>
<dbReference type="RefSeq" id="WP_236288638.1">
    <property type="nucleotide sequence ID" value="NZ_CAKMMW010000008.1"/>
</dbReference>
<feature type="domain" description="Thiamine pyrophosphate enzyme N-terminal TPP-binding" evidence="6">
    <location>
        <begin position="14"/>
        <end position="135"/>
    </location>
</feature>
<dbReference type="GO" id="GO:0003984">
    <property type="term" value="F:acetolactate synthase activity"/>
    <property type="evidence" value="ECO:0007669"/>
    <property type="project" value="UniProtKB-EC"/>
</dbReference>
<dbReference type="InterPro" id="IPR012000">
    <property type="entry name" value="Thiamin_PyroP_enz_cen_dom"/>
</dbReference>
<gene>
    <name evidence="7" type="primary">ilvG</name>
    <name evidence="7" type="ORF">PAECIP111891_03226</name>
</gene>
<dbReference type="Gene3D" id="3.40.50.970">
    <property type="match status" value="2"/>
</dbReference>
<dbReference type="Proteomes" id="UP000838821">
    <property type="component" value="Unassembled WGS sequence"/>
</dbReference>
<evidence type="ECO:0000313" key="8">
    <source>
        <dbReference type="Proteomes" id="UP000838821"/>
    </source>
</evidence>
<reference evidence="7" key="1">
    <citation type="submission" date="2022-01" db="EMBL/GenBank/DDBJ databases">
        <authorList>
            <person name="Criscuolo A."/>
        </authorList>
    </citation>
    <scope>NUCLEOTIDE SEQUENCE</scope>
    <source>
        <strain evidence="7">CIP111891</strain>
    </source>
</reference>
<dbReference type="PANTHER" id="PTHR18968">
    <property type="entry name" value="THIAMINE PYROPHOSPHATE ENZYMES"/>
    <property type="match status" value="1"/>
</dbReference>
<dbReference type="Pfam" id="PF02776">
    <property type="entry name" value="TPP_enzyme_N"/>
    <property type="match status" value="1"/>
</dbReference>
<evidence type="ECO:0000259" key="6">
    <source>
        <dbReference type="Pfam" id="PF02776"/>
    </source>
</evidence>
<dbReference type="Pfam" id="PF00205">
    <property type="entry name" value="TPP_enzyme_M"/>
    <property type="match status" value="1"/>
</dbReference>
<dbReference type="CDD" id="cd07035">
    <property type="entry name" value="TPP_PYR_POX_like"/>
    <property type="match status" value="1"/>
</dbReference>
<dbReference type="InterPro" id="IPR045229">
    <property type="entry name" value="TPP_enz"/>
</dbReference>
<evidence type="ECO:0000256" key="1">
    <source>
        <dbReference type="ARBA" id="ARBA00007812"/>
    </source>
</evidence>
<protein>
    <submittedName>
        <fullName evidence="7">Acetolactate synthase isozyme 2 large subunit</fullName>
        <ecNumber evidence="7">2.2.1.6</ecNumber>
    </submittedName>
</protein>